<sequence>MSSVTTDPRFFQRYEAVLEIFVDHINPVIRDRNTLAHGQWVWKLKSRKYNEFLVGRVELQRQNYKELFAKAEILKTFGLLIQTLAVSGPTFHRDFNAYSKKILSAMDGTSADDYYAYAKGLQVSRVVPS</sequence>
<gene>
    <name evidence="1" type="ORF">N2K95_07420</name>
</gene>
<dbReference type="RefSeq" id="WP_260653551.1">
    <property type="nucleotide sequence ID" value="NZ_CP104275.1"/>
</dbReference>
<protein>
    <submittedName>
        <fullName evidence="1">Uncharacterized protein</fullName>
    </submittedName>
</protein>
<dbReference type="Proteomes" id="UP001059859">
    <property type="component" value="Chromosome"/>
</dbReference>
<evidence type="ECO:0000313" key="1">
    <source>
        <dbReference type="EMBL" id="UWX98466.1"/>
    </source>
</evidence>
<organism evidence="1 2">
    <name type="scientific">Arthrobacter zhaoxinii</name>
    <dbReference type="NCBI Taxonomy" id="2964616"/>
    <lineage>
        <taxon>Bacteria</taxon>
        <taxon>Bacillati</taxon>
        <taxon>Actinomycetota</taxon>
        <taxon>Actinomycetes</taxon>
        <taxon>Micrococcales</taxon>
        <taxon>Micrococcaceae</taxon>
        <taxon>Arthrobacter</taxon>
    </lineage>
</organism>
<evidence type="ECO:0000313" key="2">
    <source>
        <dbReference type="Proteomes" id="UP001059859"/>
    </source>
</evidence>
<name>A0ABY5YTL1_9MICC</name>
<proteinExistence type="predicted"/>
<reference evidence="1" key="1">
    <citation type="submission" date="2022-09" db="EMBL/GenBank/DDBJ databases">
        <title>Novel species in genus Arthrobacter.</title>
        <authorList>
            <person name="Liu Y."/>
        </authorList>
    </citation>
    <scope>NUCLEOTIDE SEQUENCE</scope>
    <source>
        <strain evidence="1">Zg-Y815</strain>
    </source>
</reference>
<dbReference type="EMBL" id="CP104275">
    <property type="protein sequence ID" value="UWX98466.1"/>
    <property type="molecule type" value="Genomic_DNA"/>
</dbReference>
<accession>A0ABY5YTL1</accession>
<keyword evidence="2" id="KW-1185">Reference proteome</keyword>